<feature type="compositionally biased region" description="Pro residues" evidence="1">
    <location>
        <begin position="58"/>
        <end position="75"/>
    </location>
</feature>
<feature type="domain" description="Extensin-like C-terminal" evidence="3">
    <location>
        <begin position="135"/>
        <end position="315"/>
    </location>
</feature>
<reference evidence="5" key="1">
    <citation type="submission" date="2023-07" db="EMBL/GenBank/DDBJ databases">
        <title>Characterization of two Paracoccaceae strains isolated from Phycosphere and proposal of Xinfangfangia lacusdiani sp. nov.</title>
        <authorList>
            <person name="Deng Y."/>
            <person name="Zhang Y.Q."/>
        </authorList>
    </citation>
    <scope>NUCLEOTIDE SEQUENCE [LARGE SCALE GENOMIC DNA]</scope>
    <source>
        <strain evidence="5">CPCC 101403</strain>
    </source>
</reference>
<feature type="signal peptide" evidence="2">
    <location>
        <begin position="1"/>
        <end position="19"/>
    </location>
</feature>
<comment type="caution">
    <text evidence="4">The sequence shown here is derived from an EMBL/GenBank/DDBJ whole genome shotgun (WGS) entry which is preliminary data.</text>
</comment>
<gene>
    <name evidence="4" type="ORF">RM190_00680</name>
</gene>
<evidence type="ECO:0000313" key="4">
    <source>
        <dbReference type="EMBL" id="MDT1060348.1"/>
    </source>
</evidence>
<feature type="compositionally biased region" description="Basic and acidic residues" evidence="1">
    <location>
        <begin position="20"/>
        <end position="35"/>
    </location>
</feature>
<evidence type="ECO:0000256" key="2">
    <source>
        <dbReference type="SAM" id="SignalP"/>
    </source>
</evidence>
<dbReference type="EMBL" id="JAVRQI010000001">
    <property type="protein sequence ID" value="MDT1060348.1"/>
    <property type="molecule type" value="Genomic_DNA"/>
</dbReference>
<dbReference type="Pfam" id="PF06904">
    <property type="entry name" value="Extensin-like_C"/>
    <property type="match status" value="1"/>
</dbReference>
<dbReference type="InterPro" id="IPR009683">
    <property type="entry name" value="Extensin-like_C"/>
</dbReference>
<keyword evidence="2" id="KW-0732">Signal</keyword>
<feature type="compositionally biased region" description="Low complexity" evidence="1">
    <location>
        <begin position="105"/>
        <end position="116"/>
    </location>
</feature>
<feature type="compositionally biased region" description="Basic and acidic residues" evidence="1">
    <location>
        <begin position="47"/>
        <end position="57"/>
    </location>
</feature>
<dbReference type="RefSeq" id="WP_311757461.1">
    <property type="nucleotide sequence ID" value="NZ_JAVRQI010000001.1"/>
</dbReference>
<organism evidence="4 5">
    <name type="scientific">Paracoccus broussonetiae</name>
    <dbReference type="NCBI Taxonomy" id="3075834"/>
    <lineage>
        <taxon>Bacteria</taxon>
        <taxon>Pseudomonadati</taxon>
        <taxon>Pseudomonadota</taxon>
        <taxon>Alphaproteobacteria</taxon>
        <taxon>Rhodobacterales</taxon>
        <taxon>Paracoccaceae</taxon>
        <taxon>Paracoccus</taxon>
    </lineage>
</organism>
<proteinExistence type="predicted"/>
<keyword evidence="5" id="KW-1185">Reference proteome</keyword>
<evidence type="ECO:0000259" key="3">
    <source>
        <dbReference type="Pfam" id="PF06904"/>
    </source>
</evidence>
<evidence type="ECO:0000313" key="5">
    <source>
        <dbReference type="Proteomes" id="UP001251085"/>
    </source>
</evidence>
<protein>
    <submittedName>
        <fullName evidence="4">Extensin family protein</fullName>
    </submittedName>
</protein>
<accession>A0ABU3E824</accession>
<feature type="compositionally biased region" description="Pro residues" evidence="1">
    <location>
        <begin position="36"/>
        <end position="46"/>
    </location>
</feature>
<evidence type="ECO:0000256" key="1">
    <source>
        <dbReference type="SAM" id="MobiDB-lite"/>
    </source>
</evidence>
<name>A0ABU3E824_9RHOB</name>
<feature type="region of interest" description="Disordered" evidence="1">
    <location>
        <begin position="14"/>
        <end position="124"/>
    </location>
</feature>
<dbReference type="Proteomes" id="UP001251085">
    <property type="component" value="Unassembled WGS sequence"/>
</dbReference>
<sequence>MRALVALLIAALLPAPVFAQDDRPLPRPEEARPEPAPKPVPPPAPPADRDEKAKEQADPPPAPPSEAKESPPPPVASEATPPRDAPKADPAQSTPSDPASKDPADTPAPAEAAPVKPAGPPLHASLREDDFTYSACLLDLTLMGASYEERPAVTDSADPDCGIDRPIQLTSPLPGVEIDGGALMRCDTARHLARWLRDFVRPSAALLPGQPRLVGLVPGSTYQCRATVGNASEKLSEHALGNAFDIAAFRFADGSKVEIAPRQDDGDLTEAFQHAVRGTACLHFSTVLGPGANAAHDNHLHLDIKARKGGFRLCQ</sequence>
<feature type="chain" id="PRO_5046079054" evidence="2">
    <location>
        <begin position="20"/>
        <end position="315"/>
    </location>
</feature>